<evidence type="ECO:0000256" key="7">
    <source>
        <dbReference type="SAM" id="Phobius"/>
    </source>
</evidence>
<evidence type="ECO:0000256" key="2">
    <source>
        <dbReference type="ARBA" id="ARBA00022692"/>
    </source>
</evidence>
<name>A0A2B7XFZ6_9EURO</name>
<dbReference type="PANTHER" id="PTHR33048">
    <property type="entry name" value="PTH11-LIKE INTEGRAL MEMBRANE PROTEIN (AFU_ORTHOLOGUE AFUA_5G11245)"/>
    <property type="match status" value="1"/>
</dbReference>
<evidence type="ECO:0000256" key="5">
    <source>
        <dbReference type="ARBA" id="ARBA00038359"/>
    </source>
</evidence>
<feature type="transmembrane region" description="Helical" evidence="7">
    <location>
        <begin position="6"/>
        <end position="27"/>
    </location>
</feature>
<protein>
    <recommendedName>
        <fullName evidence="8">Rhodopsin domain-containing protein</fullName>
    </recommendedName>
</protein>
<accession>A0A2B7XFZ6</accession>
<dbReference type="EMBL" id="PDNB01000104">
    <property type="protein sequence ID" value="PGH08076.1"/>
    <property type="molecule type" value="Genomic_DNA"/>
</dbReference>
<reference evidence="9 10" key="1">
    <citation type="submission" date="2017-10" db="EMBL/GenBank/DDBJ databases">
        <title>Comparative genomics in systemic dimorphic fungi from Ajellomycetaceae.</title>
        <authorList>
            <person name="Munoz J.F."/>
            <person name="Mcewen J.G."/>
            <person name="Clay O.K."/>
            <person name="Cuomo C.A."/>
        </authorList>
    </citation>
    <scope>NUCLEOTIDE SEQUENCE [LARGE SCALE GENOMIC DNA]</scope>
    <source>
        <strain evidence="9 10">UAMH5409</strain>
    </source>
</reference>
<evidence type="ECO:0000256" key="3">
    <source>
        <dbReference type="ARBA" id="ARBA00022989"/>
    </source>
</evidence>
<comment type="caution">
    <text evidence="9">The sequence shown here is derived from an EMBL/GenBank/DDBJ whole genome shotgun (WGS) entry which is preliminary data.</text>
</comment>
<feature type="compositionally biased region" description="Polar residues" evidence="6">
    <location>
        <begin position="352"/>
        <end position="363"/>
    </location>
</feature>
<evidence type="ECO:0000313" key="10">
    <source>
        <dbReference type="Proteomes" id="UP000223968"/>
    </source>
</evidence>
<feature type="transmembrane region" description="Helical" evidence="7">
    <location>
        <begin position="215"/>
        <end position="233"/>
    </location>
</feature>
<dbReference type="STRING" id="1447875.A0A2B7XFZ6"/>
<organism evidence="9 10">
    <name type="scientific">Helicocarpus griseus UAMH5409</name>
    <dbReference type="NCBI Taxonomy" id="1447875"/>
    <lineage>
        <taxon>Eukaryota</taxon>
        <taxon>Fungi</taxon>
        <taxon>Dikarya</taxon>
        <taxon>Ascomycota</taxon>
        <taxon>Pezizomycotina</taxon>
        <taxon>Eurotiomycetes</taxon>
        <taxon>Eurotiomycetidae</taxon>
        <taxon>Onygenales</taxon>
        <taxon>Ajellomycetaceae</taxon>
        <taxon>Helicocarpus</taxon>
    </lineage>
</organism>
<feature type="region of interest" description="Disordered" evidence="6">
    <location>
        <begin position="296"/>
        <end position="320"/>
    </location>
</feature>
<evidence type="ECO:0000313" key="9">
    <source>
        <dbReference type="EMBL" id="PGH08076.1"/>
    </source>
</evidence>
<feature type="transmembrane region" description="Helical" evidence="7">
    <location>
        <begin position="139"/>
        <end position="159"/>
    </location>
</feature>
<gene>
    <name evidence="9" type="ORF">AJ79_06076</name>
</gene>
<dbReference type="Proteomes" id="UP000223968">
    <property type="component" value="Unassembled WGS sequence"/>
</dbReference>
<keyword evidence="3 7" id="KW-1133">Transmembrane helix</keyword>
<keyword evidence="2 7" id="KW-0812">Transmembrane</keyword>
<sequence length="410" mass="45830">MSSYNFVAEAWTLLAVSIVMIGIRLYARLSMLGIRKMAVDDGLMVFAGILYTAETVAAYFVGAYWHGLANNSMTDEQRASLDPKSEEYRLRVNGSITQLLGWLVYTVLLWTLKFCWIFYYSRLTTGVENMPVRIKLGYVILVTTFFGTFFAILFGCYPVEKHWQIYPAPGNHCQPANSIVQVATLISLNISTDLYLMSIPLPMIWKSRLPWKRKMFLLGMFGGGFLVMVFGILRCTTILTSGERGPEEAGRWSCRESFVAVMIGNLPMVYPLFKGWFDKAKSSYIGASKEGSSYHLSSRLQSSKKSGGRNKRHLHPLSIPNDTAWGSDEAIVTVDCKTGAINGKGFKPQDKTPPSTAQATSDRSSPELRNASGNMRNGIHVVQEYSIVESNEQDTRAGRRMFSGRTFGPQ</sequence>
<feature type="transmembrane region" description="Helical" evidence="7">
    <location>
        <begin position="99"/>
        <end position="119"/>
    </location>
</feature>
<feature type="compositionally biased region" description="Basic residues" evidence="6">
    <location>
        <begin position="306"/>
        <end position="315"/>
    </location>
</feature>
<evidence type="ECO:0000256" key="6">
    <source>
        <dbReference type="SAM" id="MobiDB-lite"/>
    </source>
</evidence>
<proteinExistence type="inferred from homology"/>
<feature type="region of interest" description="Disordered" evidence="6">
    <location>
        <begin position="342"/>
        <end position="410"/>
    </location>
</feature>
<evidence type="ECO:0000259" key="8">
    <source>
        <dbReference type="Pfam" id="PF20684"/>
    </source>
</evidence>
<dbReference type="AlphaFoldDB" id="A0A2B7XFZ6"/>
<dbReference type="InterPro" id="IPR049326">
    <property type="entry name" value="Rhodopsin_dom_fungi"/>
</dbReference>
<dbReference type="GO" id="GO:0016020">
    <property type="term" value="C:membrane"/>
    <property type="evidence" value="ECO:0007669"/>
    <property type="project" value="UniProtKB-SubCell"/>
</dbReference>
<comment type="subcellular location">
    <subcellularLocation>
        <location evidence="1">Membrane</location>
        <topology evidence="1">Multi-pass membrane protein</topology>
    </subcellularLocation>
</comment>
<dbReference type="Pfam" id="PF20684">
    <property type="entry name" value="Fung_rhodopsin"/>
    <property type="match status" value="1"/>
</dbReference>
<evidence type="ECO:0000256" key="4">
    <source>
        <dbReference type="ARBA" id="ARBA00023136"/>
    </source>
</evidence>
<keyword evidence="4 7" id="KW-0472">Membrane</keyword>
<feature type="transmembrane region" description="Helical" evidence="7">
    <location>
        <begin position="43"/>
        <end position="65"/>
    </location>
</feature>
<evidence type="ECO:0000256" key="1">
    <source>
        <dbReference type="ARBA" id="ARBA00004141"/>
    </source>
</evidence>
<dbReference type="OrthoDB" id="2988756at2759"/>
<comment type="similarity">
    <text evidence="5">Belongs to the SAT4 family.</text>
</comment>
<keyword evidence="10" id="KW-1185">Reference proteome</keyword>
<feature type="domain" description="Rhodopsin" evidence="8">
    <location>
        <begin position="23"/>
        <end position="274"/>
    </location>
</feature>
<dbReference type="PANTHER" id="PTHR33048:SF2">
    <property type="entry name" value="SRPK"/>
    <property type="match status" value="1"/>
</dbReference>
<dbReference type="InterPro" id="IPR052337">
    <property type="entry name" value="SAT4-like"/>
</dbReference>